<dbReference type="SUPFAM" id="SSF143011">
    <property type="entry name" value="RelE-like"/>
    <property type="match status" value="1"/>
</dbReference>
<sequence length="90" mass="10724">MREPSFSGQFRRDVKRAEKRGKDMAKLRHVLQLLIDESPLPVRLRDHPLKSNWIGYRDLHIEPDWLLIYRADASTVHFERTGTHSDLFKE</sequence>
<evidence type="ECO:0000313" key="5">
    <source>
        <dbReference type="EMBL" id="MDX8305880.1"/>
    </source>
</evidence>
<dbReference type="GO" id="GO:0004521">
    <property type="term" value="F:RNA endonuclease activity"/>
    <property type="evidence" value="ECO:0007669"/>
    <property type="project" value="TreeGrafter"/>
</dbReference>
<comment type="caution">
    <text evidence="5">The sequence shown here is derived from an EMBL/GenBank/DDBJ whole genome shotgun (WGS) entry which is preliminary data.</text>
</comment>
<dbReference type="PIRSF" id="PIRSF006156">
    <property type="entry name" value="YafQ"/>
    <property type="match status" value="1"/>
</dbReference>
<organism evidence="5">
    <name type="scientific">Agrobacterium rosae</name>
    <dbReference type="NCBI Taxonomy" id="1972867"/>
    <lineage>
        <taxon>Bacteria</taxon>
        <taxon>Pseudomonadati</taxon>
        <taxon>Pseudomonadota</taxon>
        <taxon>Alphaproteobacteria</taxon>
        <taxon>Hyphomicrobiales</taxon>
        <taxon>Rhizobiaceae</taxon>
        <taxon>Rhizobium/Agrobacterium group</taxon>
        <taxon>Agrobacterium</taxon>
    </lineage>
</organism>
<protein>
    <submittedName>
        <fullName evidence="5">Type II toxin-antitoxin system YafQ family toxin</fullName>
    </submittedName>
</protein>
<dbReference type="Pfam" id="PF15738">
    <property type="entry name" value="YafQ_toxin"/>
    <property type="match status" value="1"/>
</dbReference>
<feature type="region of interest" description="Disordered" evidence="4">
    <location>
        <begin position="1"/>
        <end position="20"/>
    </location>
</feature>
<comment type="similarity">
    <text evidence="2">Belongs to the RelE toxin family. YafQ subfamily.</text>
</comment>
<keyword evidence="1" id="KW-1277">Toxin-antitoxin system</keyword>
<dbReference type="EMBL" id="JAVRAF010000034">
    <property type="protein sequence ID" value="MDX8305880.1"/>
    <property type="molecule type" value="Genomic_DNA"/>
</dbReference>
<dbReference type="GO" id="GO:0006415">
    <property type="term" value="P:translational termination"/>
    <property type="evidence" value="ECO:0007669"/>
    <property type="project" value="TreeGrafter"/>
</dbReference>
<evidence type="ECO:0000256" key="3">
    <source>
        <dbReference type="PIRSR" id="PIRSR006156-1"/>
    </source>
</evidence>
<gene>
    <name evidence="5" type="ORF">RMR22_27045</name>
</gene>
<feature type="active site" description="Proton donor" evidence="3">
    <location>
        <position position="84"/>
    </location>
</feature>
<dbReference type="AlphaFoldDB" id="A0AAW9FK63"/>
<dbReference type="InterPro" id="IPR007712">
    <property type="entry name" value="RelE/ParE_toxin"/>
</dbReference>
<dbReference type="PANTHER" id="PTHR40588">
    <property type="entry name" value="MRNA INTERFERASE TOXIN YAFQ"/>
    <property type="match status" value="1"/>
</dbReference>
<feature type="compositionally biased region" description="Basic and acidic residues" evidence="4">
    <location>
        <begin position="10"/>
        <end position="20"/>
    </location>
</feature>
<reference evidence="5" key="1">
    <citation type="journal article" date="2023" name="Phytobiomes J">
        <title>Deciphering the key players within the bacterial microbiota associated with aerial crown gall tumors on rhododendron: Insights into the gallobiome.</title>
        <authorList>
            <person name="Kuzmanovic N."/>
            <person name="Nesme J."/>
            <person name="Wolf J."/>
            <person name="Neumann-Schaal M."/>
            <person name="Petersen J."/>
            <person name="Fernandez-Gnecco G."/>
            <person name="Sproeer C."/>
            <person name="Bunk B."/>
            <person name="Overmann J."/>
            <person name="Sorensen S.J."/>
            <person name="Idczak E."/>
            <person name="Smalla K."/>
        </authorList>
    </citation>
    <scope>NUCLEOTIDE SEQUENCE</scope>
    <source>
        <strain evidence="5">Rho-11.1</strain>
    </source>
</reference>
<dbReference type="PANTHER" id="PTHR40588:SF1">
    <property type="entry name" value="MRNA INTERFERASE TOXIN YAFQ"/>
    <property type="match status" value="1"/>
</dbReference>
<evidence type="ECO:0000256" key="4">
    <source>
        <dbReference type="SAM" id="MobiDB-lite"/>
    </source>
</evidence>
<evidence type="ECO:0000256" key="1">
    <source>
        <dbReference type="ARBA" id="ARBA00022649"/>
    </source>
</evidence>
<accession>A0AAW9FK63</accession>
<name>A0AAW9FK63_9HYPH</name>
<dbReference type="InterPro" id="IPR035093">
    <property type="entry name" value="RelE/ParE_toxin_dom_sf"/>
</dbReference>
<dbReference type="Gene3D" id="3.30.2310.20">
    <property type="entry name" value="RelE-like"/>
    <property type="match status" value="1"/>
</dbReference>
<evidence type="ECO:0000256" key="2">
    <source>
        <dbReference type="ARBA" id="ARBA00061366"/>
    </source>
</evidence>
<dbReference type="InterPro" id="IPR004386">
    <property type="entry name" value="Toxin_YafQ-like"/>
</dbReference>
<dbReference type="RefSeq" id="WP_320203917.1">
    <property type="nucleotide sequence ID" value="NZ_CP192787.1"/>
</dbReference>
<dbReference type="FunFam" id="3.30.2310.20:FF:000003">
    <property type="entry name" value="Type II toxin-antitoxin system YafQ family toxin"/>
    <property type="match status" value="1"/>
</dbReference>
<proteinExistence type="inferred from homology"/>
<dbReference type="GO" id="GO:0006402">
    <property type="term" value="P:mRNA catabolic process"/>
    <property type="evidence" value="ECO:0007669"/>
    <property type="project" value="TreeGrafter"/>
</dbReference>
<dbReference type="NCBIfam" id="TIGR02385">
    <property type="entry name" value="RelE_StbE"/>
    <property type="match status" value="1"/>
</dbReference>